<evidence type="ECO:0000313" key="1">
    <source>
        <dbReference type="EMBL" id="KAJ7567131.1"/>
    </source>
</evidence>
<comment type="caution">
    <text evidence="1">The sequence shown here is derived from an EMBL/GenBank/DDBJ whole genome shotgun (WGS) entry which is preliminary data.</text>
</comment>
<evidence type="ECO:0000313" key="2">
    <source>
        <dbReference type="Proteomes" id="UP001162992"/>
    </source>
</evidence>
<dbReference type="EMBL" id="CM055093">
    <property type="protein sequence ID" value="KAJ7567131.1"/>
    <property type="molecule type" value="Genomic_DNA"/>
</dbReference>
<reference evidence="2" key="1">
    <citation type="journal article" date="2024" name="Proc. Natl. Acad. Sci. U.S.A.">
        <title>Extraordinary preservation of gene collinearity over three hundred million years revealed in homosporous lycophytes.</title>
        <authorList>
            <person name="Li C."/>
            <person name="Wickell D."/>
            <person name="Kuo L.Y."/>
            <person name="Chen X."/>
            <person name="Nie B."/>
            <person name="Liao X."/>
            <person name="Peng D."/>
            <person name="Ji J."/>
            <person name="Jenkins J."/>
            <person name="Williams M."/>
            <person name="Shu S."/>
            <person name="Plott C."/>
            <person name="Barry K."/>
            <person name="Rajasekar S."/>
            <person name="Grimwood J."/>
            <person name="Han X."/>
            <person name="Sun S."/>
            <person name="Hou Z."/>
            <person name="He W."/>
            <person name="Dai G."/>
            <person name="Sun C."/>
            <person name="Schmutz J."/>
            <person name="Leebens-Mack J.H."/>
            <person name="Li F.W."/>
            <person name="Wang L."/>
        </authorList>
    </citation>
    <scope>NUCLEOTIDE SEQUENCE [LARGE SCALE GENOMIC DNA]</scope>
    <source>
        <strain evidence="2">cv. PW_Plant_1</strain>
    </source>
</reference>
<protein>
    <submittedName>
        <fullName evidence="1">Uncharacterized protein</fullName>
    </submittedName>
</protein>
<keyword evidence="2" id="KW-1185">Reference proteome</keyword>
<accession>A0ACC2EKY0</accession>
<dbReference type="Proteomes" id="UP001162992">
    <property type="component" value="Chromosome 2"/>
</dbReference>
<gene>
    <name evidence="1" type="ORF">O6H91_02G133100</name>
</gene>
<proteinExistence type="predicted"/>
<organism evidence="1 2">
    <name type="scientific">Diphasiastrum complanatum</name>
    <name type="common">Issler's clubmoss</name>
    <name type="synonym">Lycopodium complanatum</name>
    <dbReference type="NCBI Taxonomy" id="34168"/>
    <lineage>
        <taxon>Eukaryota</taxon>
        <taxon>Viridiplantae</taxon>
        <taxon>Streptophyta</taxon>
        <taxon>Embryophyta</taxon>
        <taxon>Tracheophyta</taxon>
        <taxon>Lycopodiopsida</taxon>
        <taxon>Lycopodiales</taxon>
        <taxon>Lycopodiaceae</taxon>
        <taxon>Lycopodioideae</taxon>
        <taxon>Diphasiastrum</taxon>
    </lineage>
</organism>
<name>A0ACC2EKY0_DIPCM</name>
<sequence length="615" mass="67951">MVSIRKFGCRGGRVSGNGLKQMNEVSKSLDLGVELHSADASGDVNGEACGWKKCSVDLKVDTNHEKERRCTPIPSNNSMPPLSSSSRRLAAAQVKMCIQSAKKGQSKASGFCDEYIYDHLSGTPDVLSDEEMSEDVLGFASLQGQEDSNSESEAEVWATNMYFEKVFSNNEQEFNRVRLKPGVEAAPKERSQKSIRDHEEKAFQCASGNVGEQIPTTCCQAVEDCQRDVGIKTPILSQFSNRPMTNSKFFAGENVGPSRQRKRILDFCDEYIYDHLSGSLVRMSDEESIDDFSGMVRIKSDEGDSGSDAEIMESNAGSEKKPFVAEQDQMQICAAFKVENLSNFQKKIEFGDVDVGFQVEEPLMPTRNAEGKYCSKNGDSLNRADVPITEKERLLQIQESICNRFAKRGHSRILGSSDEYIYDSLSATANIPSDEDNDEHLSGSRTMRSEEDSNDLDTEIWATSRDSKKASCVEMEEKHAVSLDAKSPANIKSVLVDAGGSTQALTCLVKKNDTNLPATGSGRNNSILFWLIEADVVKENAEVQYLRKKDKKVMKEGKLTSKGVLCTCCDQLFTLSRFEAHAGSKLHRPAANMFLADGRSLVECQNQASQLLDLQ</sequence>